<accession>A0A8D8RC83</accession>
<protein>
    <submittedName>
        <fullName evidence="6">Solute carrier family 22 member 4</fullName>
    </submittedName>
</protein>
<dbReference type="EMBL" id="HBUF01152919">
    <property type="protein sequence ID" value="CAG6648578.1"/>
    <property type="molecule type" value="Transcribed_RNA"/>
</dbReference>
<feature type="transmembrane region" description="Helical" evidence="5">
    <location>
        <begin position="83"/>
        <end position="103"/>
    </location>
</feature>
<evidence type="ECO:0000256" key="4">
    <source>
        <dbReference type="ARBA" id="ARBA00023136"/>
    </source>
</evidence>
<keyword evidence="3 5" id="KW-1133">Transmembrane helix</keyword>
<evidence type="ECO:0000256" key="1">
    <source>
        <dbReference type="ARBA" id="ARBA00004141"/>
    </source>
</evidence>
<dbReference type="InterPro" id="IPR036259">
    <property type="entry name" value="MFS_trans_sf"/>
</dbReference>
<name>A0A8D8RC83_9HEMI</name>
<comment type="subcellular location">
    <subcellularLocation>
        <location evidence="1">Membrane</location>
        <topology evidence="1">Multi-pass membrane protein</topology>
    </subcellularLocation>
</comment>
<proteinExistence type="predicted"/>
<dbReference type="GO" id="GO:0016020">
    <property type="term" value="C:membrane"/>
    <property type="evidence" value="ECO:0007669"/>
    <property type="project" value="UniProtKB-SubCell"/>
</dbReference>
<evidence type="ECO:0000313" key="6">
    <source>
        <dbReference type="EMBL" id="CAG6648578.1"/>
    </source>
</evidence>
<evidence type="ECO:0000256" key="3">
    <source>
        <dbReference type="ARBA" id="ARBA00022989"/>
    </source>
</evidence>
<keyword evidence="2 5" id="KW-0812">Transmembrane</keyword>
<keyword evidence="4 5" id="KW-0472">Membrane</keyword>
<dbReference type="AlphaFoldDB" id="A0A8D8RC83"/>
<evidence type="ECO:0000256" key="5">
    <source>
        <dbReference type="SAM" id="Phobius"/>
    </source>
</evidence>
<feature type="transmembrane region" description="Helical" evidence="5">
    <location>
        <begin position="57"/>
        <end position="77"/>
    </location>
</feature>
<dbReference type="PANTHER" id="PTHR24064">
    <property type="entry name" value="SOLUTE CARRIER FAMILY 22 MEMBER"/>
    <property type="match status" value="1"/>
</dbReference>
<reference evidence="6" key="1">
    <citation type="submission" date="2021-05" db="EMBL/GenBank/DDBJ databases">
        <authorList>
            <person name="Alioto T."/>
            <person name="Alioto T."/>
            <person name="Gomez Garrido J."/>
        </authorList>
    </citation>
    <scope>NUCLEOTIDE SEQUENCE</scope>
</reference>
<dbReference type="EMBL" id="HBUF01152918">
    <property type="protein sequence ID" value="CAG6648577.1"/>
    <property type="molecule type" value="Transcribed_RNA"/>
</dbReference>
<dbReference type="SUPFAM" id="SSF103473">
    <property type="entry name" value="MFS general substrate transporter"/>
    <property type="match status" value="1"/>
</dbReference>
<sequence length="146" mass="15951">MINYHTAVFSLMSCSFETGLLSVSLALVGRFLVNICYNIGHQYSAEILPTVVRGQGVALIFIMGNVASIFSPFIVHLSVISPMLPLVVLGCLGIVSGVLCLFLPETMGQNLPENLKDFEHFGRGQKMLDFPCLRGESDEELSKVKV</sequence>
<organism evidence="6">
    <name type="scientific">Cacopsylla melanoneura</name>
    <dbReference type="NCBI Taxonomy" id="428564"/>
    <lineage>
        <taxon>Eukaryota</taxon>
        <taxon>Metazoa</taxon>
        <taxon>Ecdysozoa</taxon>
        <taxon>Arthropoda</taxon>
        <taxon>Hexapoda</taxon>
        <taxon>Insecta</taxon>
        <taxon>Pterygota</taxon>
        <taxon>Neoptera</taxon>
        <taxon>Paraneoptera</taxon>
        <taxon>Hemiptera</taxon>
        <taxon>Sternorrhyncha</taxon>
        <taxon>Psylloidea</taxon>
        <taxon>Psyllidae</taxon>
        <taxon>Psyllinae</taxon>
        <taxon>Cacopsylla</taxon>
    </lineage>
</organism>
<dbReference type="Gene3D" id="1.20.1250.20">
    <property type="entry name" value="MFS general substrate transporter like domains"/>
    <property type="match status" value="1"/>
</dbReference>
<evidence type="ECO:0000256" key="2">
    <source>
        <dbReference type="ARBA" id="ARBA00022692"/>
    </source>
</evidence>